<dbReference type="KEGG" id="nfn:NFRAN_2703"/>
<dbReference type="PANTHER" id="PTHR37477">
    <property type="entry name" value="COBALT-PRECORRIN-5A HYDROLASE"/>
    <property type="match status" value="1"/>
</dbReference>
<gene>
    <name evidence="5" type="ORF">NFRAN_2703</name>
</gene>
<accession>A0A484ICH3</accession>
<dbReference type="Pfam" id="PF11760">
    <property type="entry name" value="CbiG_N"/>
    <property type="match status" value="1"/>
</dbReference>
<dbReference type="GeneID" id="39421845"/>
<dbReference type="InterPro" id="IPR052553">
    <property type="entry name" value="CbiG_hydrolase"/>
</dbReference>
<evidence type="ECO:0000256" key="1">
    <source>
        <dbReference type="SAM" id="Phobius"/>
    </source>
</evidence>
<dbReference type="EMBL" id="LR216287">
    <property type="protein sequence ID" value="VFJ15025.1"/>
    <property type="molecule type" value="Genomic_DNA"/>
</dbReference>
<dbReference type="AlphaFoldDB" id="A0A484ICH3"/>
<dbReference type="Gene3D" id="3.30.420.180">
    <property type="entry name" value="CobE/GbiG C-terminal domain"/>
    <property type="match status" value="1"/>
</dbReference>
<keyword evidence="1" id="KW-0812">Transmembrane</keyword>
<feature type="domain" description="CobE/GbiG C-terminal" evidence="2">
    <location>
        <begin position="238"/>
        <end position="354"/>
    </location>
</feature>
<dbReference type="InterPro" id="IPR038029">
    <property type="entry name" value="GbiG_N_sf"/>
</dbReference>
<name>A0A484ICH3_9ARCH</name>
<dbReference type="Pfam" id="PF01890">
    <property type="entry name" value="CbiG_C"/>
    <property type="match status" value="1"/>
</dbReference>
<dbReference type="Proteomes" id="UP000294299">
    <property type="component" value="Chromosome NFRAN"/>
</dbReference>
<dbReference type="OrthoDB" id="4722at2157"/>
<sequence>MDNNNIVQKTAIIAITKKGIGLAKQIQTILDASDVYAPDKFNDSNNKITFFKEPVSQKIGTLFSNYSSLVCIFSLGAVIRLISPFLKDKKSDPAVIVIDDTAKFVISTLSGHLGGANELTLKLSNFLHSIAVITTAADVNNTIAIDLLGKKFGWEIEDFKNVTRVSAMMVNEEKIGVYQDTGEKNWWDMDNLPKNVIIVSDKNDLLSDEIKGAIIISDKTISDKVLLEKSVIYRPKSLVVGVGLHWNTTEETIRTGIQKVFEESNLSFKSIRAITSLEKGKRIRGLDEFCQRNNFPLILFHRDELDKISVPNPSEIVGKFEGTSSVSEASSIAGSKGNLIVPKYKFPPDLTVAISRVNKYD</sequence>
<evidence type="ECO:0000259" key="3">
    <source>
        <dbReference type="Pfam" id="PF11760"/>
    </source>
</evidence>
<feature type="domain" description="Cobalamin synthesis G N-terminal" evidence="3">
    <location>
        <begin position="60"/>
        <end position="138"/>
    </location>
</feature>
<dbReference type="InterPro" id="IPR021745">
    <property type="entry name" value="CbiG_mid"/>
</dbReference>
<proteinExistence type="predicted"/>
<organism evidence="5 6">
    <name type="scientific">Candidatus Nitrosocosmicus franklandianus</name>
    <dbReference type="NCBI Taxonomy" id="1798806"/>
    <lineage>
        <taxon>Archaea</taxon>
        <taxon>Nitrososphaerota</taxon>
        <taxon>Nitrososphaeria</taxon>
        <taxon>Nitrososphaerales</taxon>
        <taxon>Nitrososphaeraceae</taxon>
        <taxon>Candidatus Nitrosocosmicus</taxon>
    </lineage>
</organism>
<dbReference type="Gene3D" id="3.40.50.11220">
    <property type="match status" value="1"/>
</dbReference>
<evidence type="ECO:0000259" key="2">
    <source>
        <dbReference type="Pfam" id="PF01890"/>
    </source>
</evidence>
<feature type="domain" description="Cobalamin biosynthesis central region" evidence="4">
    <location>
        <begin position="143"/>
        <end position="235"/>
    </location>
</feature>
<feature type="transmembrane region" description="Helical" evidence="1">
    <location>
        <begin position="63"/>
        <end position="82"/>
    </location>
</feature>
<dbReference type="Pfam" id="PF11761">
    <property type="entry name" value="CbiG_mid"/>
    <property type="match status" value="1"/>
</dbReference>
<keyword evidence="6" id="KW-1185">Reference proteome</keyword>
<dbReference type="RefSeq" id="WP_134485059.1">
    <property type="nucleotide sequence ID" value="NZ_LR216287.1"/>
</dbReference>
<evidence type="ECO:0000313" key="5">
    <source>
        <dbReference type="EMBL" id="VFJ15025.1"/>
    </source>
</evidence>
<evidence type="ECO:0000259" key="4">
    <source>
        <dbReference type="Pfam" id="PF11761"/>
    </source>
</evidence>
<dbReference type="GO" id="GO:0009236">
    <property type="term" value="P:cobalamin biosynthetic process"/>
    <property type="evidence" value="ECO:0007669"/>
    <property type="project" value="InterPro"/>
</dbReference>
<dbReference type="PANTHER" id="PTHR37477:SF1">
    <property type="entry name" value="COBALT-PRECORRIN-5A HYDROLASE"/>
    <property type="match status" value="1"/>
</dbReference>
<dbReference type="SUPFAM" id="SSF159672">
    <property type="entry name" value="CbiG N-terminal domain-like"/>
    <property type="match status" value="1"/>
</dbReference>
<protein>
    <submittedName>
        <fullName evidence="5">Cobalamin biosynthesis protein CbiG</fullName>
    </submittedName>
</protein>
<evidence type="ECO:0000313" key="6">
    <source>
        <dbReference type="Proteomes" id="UP000294299"/>
    </source>
</evidence>
<dbReference type="SUPFAM" id="SSF159664">
    <property type="entry name" value="CobE/GbiG C-terminal domain-like"/>
    <property type="match status" value="1"/>
</dbReference>
<dbReference type="InterPro" id="IPR036518">
    <property type="entry name" value="CobE/GbiG_C_sf"/>
</dbReference>
<dbReference type="InterPro" id="IPR021744">
    <property type="entry name" value="CbiG_N"/>
</dbReference>
<keyword evidence="1" id="KW-1133">Transmembrane helix</keyword>
<keyword evidence="1" id="KW-0472">Membrane</keyword>
<reference evidence="5 6" key="1">
    <citation type="submission" date="2019-02" db="EMBL/GenBank/DDBJ databases">
        <authorList>
            <person name="Lehtovirta-Morley E L."/>
        </authorList>
    </citation>
    <scope>NUCLEOTIDE SEQUENCE [LARGE SCALE GENOMIC DNA]</scope>
    <source>
        <strain evidence="5">NFRAN1</strain>
    </source>
</reference>
<dbReference type="InterPro" id="IPR002750">
    <property type="entry name" value="CobE/GbiG_C"/>
</dbReference>